<dbReference type="Proteomes" id="UP000238605">
    <property type="component" value="Unassembled WGS sequence"/>
</dbReference>
<dbReference type="GO" id="GO:0016042">
    <property type="term" value="P:lipid catabolic process"/>
    <property type="evidence" value="ECO:0007669"/>
    <property type="project" value="UniProtKB-KW"/>
</dbReference>
<evidence type="ECO:0000256" key="1">
    <source>
        <dbReference type="ARBA" id="ARBA00004383"/>
    </source>
</evidence>
<proteinExistence type="inferred from homology"/>
<evidence type="ECO:0000256" key="3">
    <source>
        <dbReference type="ARBA" id="ARBA00022475"/>
    </source>
</evidence>
<protein>
    <recommendedName>
        <fullName evidence="11">Lipase helper protein</fullName>
    </recommendedName>
    <alternativeName>
        <fullName evidence="12">Lipase modulator</fullName>
    </alternativeName>
</protein>
<keyword evidence="15" id="KW-1185">Reference proteome</keyword>
<dbReference type="SUPFAM" id="SSF158855">
    <property type="entry name" value="Lipase chaperone-like"/>
    <property type="match status" value="1"/>
</dbReference>
<reference evidence="14 15" key="1">
    <citation type="submission" date="2018-02" db="EMBL/GenBank/DDBJ databases">
        <title>Reclassifiation of [Polyangium] brachysporum DSM 7029 as Guopingzhaonella breviflexa gen. nov., sp. nov., a member of the family Comamonadaceae.</title>
        <authorList>
            <person name="Tang B."/>
        </authorList>
    </citation>
    <scope>NUCLEOTIDE SEQUENCE [LARGE SCALE GENOMIC DNA]</scope>
    <source>
        <strain evidence="14 15">BCRC 80649</strain>
    </source>
</reference>
<evidence type="ECO:0000256" key="5">
    <source>
        <dbReference type="ARBA" id="ARBA00022692"/>
    </source>
</evidence>
<keyword evidence="3" id="KW-1003">Cell membrane</keyword>
<evidence type="ECO:0000256" key="8">
    <source>
        <dbReference type="ARBA" id="ARBA00023098"/>
    </source>
</evidence>
<accession>A0A2S5SQN2</accession>
<evidence type="ECO:0000256" key="10">
    <source>
        <dbReference type="ARBA" id="ARBA00023186"/>
    </source>
</evidence>
<keyword evidence="10" id="KW-0143">Chaperone</keyword>
<comment type="similarity">
    <text evidence="2">Belongs to the lipase chaperone family.</text>
</comment>
<evidence type="ECO:0000256" key="12">
    <source>
        <dbReference type="ARBA" id="ARBA00031542"/>
    </source>
</evidence>
<dbReference type="GO" id="GO:0006457">
    <property type="term" value="P:protein folding"/>
    <property type="evidence" value="ECO:0007669"/>
    <property type="project" value="InterPro"/>
</dbReference>
<dbReference type="EMBL" id="PSNX01000018">
    <property type="protein sequence ID" value="PPE65023.1"/>
    <property type="molecule type" value="Genomic_DNA"/>
</dbReference>
<keyword evidence="7" id="KW-1133">Transmembrane helix</keyword>
<dbReference type="OrthoDB" id="9154759at2"/>
<dbReference type="Pfam" id="PF03280">
    <property type="entry name" value="Lipase_chap"/>
    <property type="match status" value="1"/>
</dbReference>
<sequence length="242" mass="26310">MLNRRTLPWLLAALVILGLAVSLNRWLSPVDSPAGSAMPGHSVEARPGPTALAQAEGAPGMKQPIDLMGLTVDAARLFEIGYAGGLSIDGRTRETLEILLSNLPQEPSAEDLERLEWTLRDGLPAADAQKAIALVHGYRAYLKDMRSEYLRLGIPTNRDEAQAFFAQMEAVQRRHFGADTAEAVFGDELRHGRLVMEASFVAQDDSLSPPERQERLRALRAQLPPELQDSIPEEAAAAASAP</sequence>
<evidence type="ECO:0000256" key="9">
    <source>
        <dbReference type="ARBA" id="ARBA00023136"/>
    </source>
</evidence>
<keyword evidence="9" id="KW-0472">Membrane</keyword>
<dbReference type="RefSeq" id="WP_104303875.1">
    <property type="nucleotide sequence ID" value="NZ_PSNX01000018.1"/>
</dbReference>
<feature type="region of interest" description="Disordered" evidence="13">
    <location>
        <begin position="223"/>
        <end position="242"/>
    </location>
</feature>
<gene>
    <name evidence="14" type="ORF">C1704_16700</name>
</gene>
<evidence type="ECO:0000256" key="13">
    <source>
        <dbReference type="SAM" id="MobiDB-lite"/>
    </source>
</evidence>
<dbReference type="InterPro" id="IPR004961">
    <property type="entry name" value="Lipase_chaperone"/>
</dbReference>
<keyword evidence="5" id="KW-0812">Transmembrane</keyword>
<evidence type="ECO:0000256" key="6">
    <source>
        <dbReference type="ARBA" id="ARBA00022963"/>
    </source>
</evidence>
<keyword evidence="6" id="KW-0442">Lipid degradation</keyword>
<comment type="subcellular location">
    <subcellularLocation>
        <location evidence="1">Cell inner membrane</location>
        <topology evidence="1">Single-pass membrane protein</topology>
        <orientation evidence="1">Periplasmic side</orientation>
    </subcellularLocation>
</comment>
<evidence type="ECO:0000313" key="15">
    <source>
        <dbReference type="Proteomes" id="UP000238605"/>
    </source>
</evidence>
<evidence type="ECO:0000256" key="7">
    <source>
        <dbReference type="ARBA" id="ARBA00022989"/>
    </source>
</evidence>
<organism evidence="14 15">
    <name type="scientific">Caldimonas caldifontis</name>
    <dbReference type="NCBI Taxonomy" id="1452508"/>
    <lineage>
        <taxon>Bacteria</taxon>
        <taxon>Pseudomonadati</taxon>
        <taxon>Pseudomonadota</taxon>
        <taxon>Betaproteobacteria</taxon>
        <taxon>Burkholderiales</taxon>
        <taxon>Sphaerotilaceae</taxon>
        <taxon>Caldimonas</taxon>
    </lineage>
</organism>
<evidence type="ECO:0000256" key="11">
    <source>
        <dbReference type="ARBA" id="ARBA00030948"/>
    </source>
</evidence>
<dbReference type="AlphaFoldDB" id="A0A2S5SQN2"/>
<evidence type="ECO:0000256" key="2">
    <source>
        <dbReference type="ARBA" id="ARBA00010358"/>
    </source>
</evidence>
<evidence type="ECO:0000313" key="14">
    <source>
        <dbReference type="EMBL" id="PPE65023.1"/>
    </source>
</evidence>
<dbReference type="GO" id="GO:0051082">
    <property type="term" value="F:unfolded protein binding"/>
    <property type="evidence" value="ECO:0007669"/>
    <property type="project" value="InterPro"/>
</dbReference>
<evidence type="ECO:0000256" key="4">
    <source>
        <dbReference type="ARBA" id="ARBA00022519"/>
    </source>
</evidence>
<keyword evidence="8" id="KW-0443">Lipid metabolism</keyword>
<dbReference type="GO" id="GO:0005886">
    <property type="term" value="C:plasma membrane"/>
    <property type="evidence" value="ECO:0007669"/>
    <property type="project" value="UniProtKB-SubCell"/>
</dbReference>
<name>A0A2S5SQN2_9BURK</name>
<keyword evidence="4" id="KW-0997">Cell inner membrane</keyword>
<comment type="caution">
    <text evidence="14">The sequence shown here is derived from an EMBL/GenBank/DDBJ whole genome shotgun (WGS) entry which is preliminary data.</text>
</comment>